<dbReference type="EMBL" id="AP019831">
    <property type="protein sequence ID" value="BBM44589.1"/>
    <property type="molecule type" value="Genomic_DNA"/>
</dbReference>
<proteinExistence type="inferred from homology"/>
<accession>A0A510JYW5</accession>
<dbReference type="Gene3D" id="3.30.390.30">
    <property type="match status" value="1"/>
</dbReference>
<dbReference type="InterPro" id="IPR050151">
    <property type="entry name" value="Class-I_Pyr_Nuc-Dis_Oxidored"/>
</dbReference>
<dbReference type="PROSITE" id="PS00076">
    <property type="entry name" value="PYRIDINE_REDOX_1"/>
    <property type="match status" value="1"/>
</dbReference>
<dbReference type="NCBIfam" id="TIGR01350">
    <property type="entry name" value="lipoamide_DH"/>
    <property type="match status" value="1"/>
</dbReference>
<keyword evidence="3 10" id="KW-0285">Flavoprotein</keyword>
<evidence type="ECO:0000256" key="6">
    <source>
        <dbReference type="ARBA" id="ARBA00023002"/>
    </source>
</evidence>
<dbReference type="Gene3D" id="3.50.50.60">
    <property type="entry name" value="FAD/NAD(P)-binding domain"/>
    <property type="match status" value="2"/>
</dbReference>
<feature type="compositionally biased region" description="Low complexity" evidence="11">
    <location>
        <begin position="87"/>
        <end position="102"/>
    </location>
</feature>
<dbReference type="Pfam" id="PF07992">
    <property type="entry name" value="Pyr_redox_2"/>
    <property type="match status" value="1"/>
</dbReference>
<keyword evidence="6 10" id="KW-0560">Oxidoreductase</keyword>
<evidence type="ECO:0000256" key="1">
    <source>
        <dbReference type="ARBA" id="ARBA00007532"/>
    </source>
</evidence>
<evidence type="ECO:0000313" key="14">
    <source>
        <dbReference type="Proteomes" id="UP000422644"/>
    </source>
</evidence>
<evidence type="ECO:0000256" key="4">
    <source>
        <dbReference type="ARBA" id="ARBA00022823"/>
    </source>
</evidence>
<dbReference type="InterPro" id="IPR011053">
    <property type="entry name" value="Single_hybrid_motif"/>
</dbReference>
<dbReference type="PANTHER" id="PTHR22912">
    <property type="entry name" value="DISULFIDE OXIDOREDUCTASE"/>
    <property type="match status" value="1"/>
</dbReference>
<dbReference type="InterPro" id="IPR036188">
    <property type="entry name" value="FAD/NAD-bd_sf"/>
</dbReference>
<dbReference type="SUPFAM" id="SSF51230">
    <property type="entry name" value="Single hybrid motif"/>
    <property type="match status" value="1"/>
</dbReference>
<dbReference type="InterPro" id="IPR006258">
    <property type="entry name" value="Lipoamide_DH"/>
</dbReference>
<dbReference type="InterPro" id="IPR000089">
    <property type="entry name" value="Biotin_lipoyl"/>
</dbReference>
<sequence>MATEIIMPKAGIDMTEGQIIKWNKKEGEKVEEGEILLEIMTDKTSMELEAEESGYLIKIVKGDGETVPVTEVIGYIGAEGEAAPEAGSVNTASAAPAQASQPKSENVAQPAPKKEKAEDEFDVVVIGGGPAGYVAAIRAAQLGAKVAVVEKNEFGGTCLNKGCIPTKTFLKNAEILEGIEMASKRGIILESEKYTIDMPKVVQLKNDIVKTLTNGVRGLLKSNEIKMFNGVGKINKDKHVVVNGETVLRADKIILAGGSKVGKINIPGIESNKVLTSDDILDIQQIPKSLTVIGGGVVGIELGQVFLSFGSEVTVVEMMDRIVPGVDRESSAVLRKELEKKGMKILTSTQIKEIVDDGHNLTIKVDGHDDIVAEKALLSIGRVPDLEAVGELELEMEKGKIKVDKYMETNVPGIYVPGDINGIKMLAHAAFRMGEVAAENAVQGNHREIRLETTPSAIYTVPEVAMVGLTEEEAKEKYDIKVGKFQFAANGRALASGETAGFVKVITDKKYGEILGVHIVGPSAAEIINEASGLMAMEITVDEVIKTIYAHPTYSEALFEACADALDEAIHLPKKRK</sequence>
<dbReference type="PROSITE" id="PS50968">
    <property type="entry name" value="BIOTINYL_LIPOYL"/>
    <property type="match status" value="1"/>
</dbReference>
<dbReference type="Proteomes" id="UP000422644">
    <property type="component" value="Chromosome"/>
</dbReference>
<keyword evidence="9 10" id="KW-0676">Redox-active center</keyword>
<keyword evidence="14" id="KW-1185">Reference proteome</keyword>
<feature type="region of interest" description="Disordered" evidence="11">
    <location>
        <begin position="87"/>
        <end position="115"/>
    </location>
</feature>
<gene>
    <name evidence="13" type="primary">lpdA</name>
    <name evidence="13" type="ORF">JMUB3870_0707</name>
</gene>
<keyword evidence="2" id="KW-0963">Cytoplasm</keyword>
<dbReference type="Gene3D" id="2.40.50.100">
    <property type="match status" value="1"/>
</dbReference>
<dbReference type="SUPFAM" id="SSF51905">
    <property type="entry name" value="FAD/NAD(P)-binding domain"/>
    <property type="match status" value="1"/>
</dbReference>
<dbReference type="InterPro" id="IPR023753">
    <property type="entry name" value="FAD/NAD-binding_dom"/>
</dbReference>
<dbReference type="EC" id="1.8.1.4" evidence="10"/>
<dbReference type="InterPro" id="IPR012999">
    <property type="entry name" value="Pyr_OxRdtase_I_AS"/>
</dbReference>
<evidence type="ECO:0000313" key="13">
    <source>
        <dbReference type="EMBL" id="BBM44589.1"/>
    </source>
</evidence>
<name>A0A510JYW5_9FUSO</name>
<comment type="catalytic activity">
    <reaction evidence="10">
        <text>N(6)-[(R)-dihydrolipoyl]-L-lysyl-[protein] + NAD(+) = N(6)-[(R)-lipoyl]-L-lysyl-[protein] + NADH + H(+)</text>
        <dbReference type="Rhea" id="RHEA:15045"/>
        <dbReference type="Rhea" id="RHEA-COMP:10474"/>
        <dbReference type="Rhea" id="RHEA-COMP:10475"/>
        <dbReference type="ChEBI" id="CHEBI:15378"/>
        <dbReference type="ChEBI" id="CHEBI:57540"/>
        <dbReference type="ChEBI" id="CHEBI:57945"/>
        <dbReference type="ChEBI" id="CHEBI:83099"/>
        <dbReference type="ChEBI" id="CHEBI:83100"/>
        <dbReference type="EC" id="1.8.1.4"/>
    </reaction>
</comment>
<evidence type="ECO:0000256" key="9">
    <source>
        <dbReference type="ARBA" id="ARBA00023284"/>
    </source>
</evidence>
<dbReference type="PROSITE" id="PS00189">
    <property type="entry name" value="LIPOYL"/>
    <property type="match status" value="1"/>
</dbReference>
<evidence type="ECO:0000256" key="5">
    <source>
        <dbReference type="ARBA" id="ARBA00022827"/>
    </source>
</evidence>
<dbReference type="GO" id="GO:0004148">
    <property type="term" value="F:dihydrolipoyl dehydrogenase (NADH) activity"/>
    <property type="evidence" value="ECO:0007669"/>
    <property type="project" value="UniProtKB-EC"/>
</dbReference>
<organism evidence="13 14">
    <name type="scientific">Leptotrichia trevisanii</name>
    <dbReference type="NCBI Taxonomy" id="109328"/>
    <lineage>
        <taxon>Bacteria</taxon>
        <taxon>Fusobacteriati</taxon>
        <taxon>Fusobacteriota</taxon>
        <taxon>Fusobacteriia</taxon>
        <taxon>Fusobacteriales</taxon>
        <taxon>Leptotrichiaceae</taxon>
        <taxon>Leptotrichia</taxon>
    </lineage>
</organism>
<protein>
    <recommendedName>
        <fullName evidence="10">Dihydrolipoyl dehydrogenase</fullName>
        <ecNumber evidence="10">1.8.1.4</ecNumber>
    </recommendedName>
</protein>
<dbReference type="PRINTS" id="PR00368">
    <property type="entry name" value="FADPNR"/>
</dbReference>
<dbReference type="PRINTS" id="PR00411">
    <property type="entry name" value="PNDRDTASEI"/>
</dbReference>
<feature type="domain" description="Lipoyl-binding" evidence="12">
    <location>
        <begin position="2"/>
        <end position="77"/>
    </location>
</feature>
<reference evidence="13 14" key="1">
    <citation type="submission" date="2019-07" db="EMBL/GenBank/DDBJ databases">
        <title>Complete Genome Sequence of Leptotrichia trevisanii Strain JMUB3870.</title>
        <authorList>
            <person name="Watanabe S."/>
            <person name="Cui L."/>
        </authorList>
    </citation>
    <scope>NUCLEOTIDE SEQUENCE [LARGE SCALE GENOMIC DNA]</scope>
    <source>
        <strain evidence="13 14">JMUB3870</strain>
    </source>
</reference>
<dbReference type="Pfam" id="PF00364">
    <property type="entry name" value="Biotin_lipoyl"/>
    <property type="match status" value="1"/>
</dbReference>
<dbReference type="RefSeq" id="WP_155282480.1">
    <property type="nucleotide sequence ID" value="NZ_AP019831.1"/>
</dbReference>
<evidence type="ECO:0000256" key="3">
    <source>
        <dbReference type="ARBA" id="ARBA00022630"/>
    </source>
</evidence>
<dbReference type="AlphaFoldDB" id="A0A510JYW5"/>
<evidence type="ECO:0000256" key="10">
    <source>
        <dbReference type="RuleBase" id="RU003692"/>
    </source>
</evidence>
<evidence type="ECO:0000259" key="12">
    <source>
        <dbReference type="PROSITE" id="PS50968"/>
    </source>
</evidence>
<keyword evidence="8" id="KW-1015">Disulfide bond</keyword>
<comment type="cofactor">
    <cofactor evidence="10">
        <name>FAD</name>
        <dbReference type="ChEBI" id="CHEBI:57692"/>
    </cofactor>
    <text evidence="10">Binds 1 FAD per subunit.</text>
</comment>
<dbReference type="PANTHER" id="PTHR22912:SF217">
    <property type="entry name" value="DIHYDROLIPOYL DEHYDROGENASE"/>
    <property type="match status" value="1"/>
</dbReference>
<dbReference type="InterPro" id="IPR003016">
    <property type="entry name" value="2-oxoA_DH_lipoyl-BS"/>
</dbReference>
<keyword evidence="7 10" id="KW-0520">NAD</keyword>
<evidence type="ECO:0000256" key="8">
    <source>
        <dbReference type="ARBA" id="ARBA00023157"/>
    </source>
</evidence>
<dbReference type="InterPro" id="IPR004099">
    <property type="entry name" value="Pyr_nucl-diS_OxRdtase_dimer"/>
</dbReference>
<dbReference type="GO" id="GO:0006103">
    <property type="term" value="P:2-oxoglutarate metabolic process"/>
    <property type="evidence" value="ECO:0007669"/>
    <property type="project" value="TreeGrafter"/>
</dbReference>
<evidence type="ECO:0000256" key="2">
    <source>
        <dbReference type="ARBA" id="ARBA00022490"/>
    </source>
</evidence>
<keyword evidence="4" id="KW-0450">Lipoyl</keyword>
<dbReference type="CDD" id="cd06849">
    <property type="entry name" value="lipoyl_domain"/>
    <property type="match status" value="1"/>
</dbReference>
<dbReference type="Pfam" id="PF02852">
    <property type="entry name" value="Pyr_redox_dim"/>
    <property type="match status" value="1"/>
</dbReference>
<evidence type="ECO:0000256" key="11">
    <source>
        <dbReference type="SAM" id="MobiDB-lite"/>
    </source>
</evidence>
<dbReference type="FunFam" id="3.30.390.30:FF:000001">
    <property type="entry name" value="Dihydrolipoyl dehydrogenase"/>
    <property type="match status" value="1"/>
</dbReference>
<comment type="similarity">
    <text evidence="1 10">Belongs to the class-I pyridine nucleotide-disulfide oxidoreductase family.</text>
</comment>
<evidence type="ECO:0000256" key="7">
    <source>
        <dbReference type="ARBA" id="ARBA00023027"/>
    </source>
</evidence>
<dbReference type="OrthoDB" id="9800167at2"/>
<keyword evidence="5 10" id="KW-0274">FAD</keyword>
<dbReference type="GO" id="GO:0050660">
    <property type="term" value="F:flavin adenine dinucleotide binding"/>
    <property type="evidence" value="ECO:0007669"/>
    <property type="project" value="InterPro"/>
</dbReference>
<dbReference type="InterPro" id="IPR016156">
    <property type="entry name" value="FAD/NAD-linked_Rdtase_dimer_sf"/>
</dbReference>
<comment type="miscellaneous">
    <text evidence="10">The active site is a redox-active disulfide bond.</text>
</comment>
<dbReference type="SUPFAM" id="SSF55424">
    <property type="entry name" value="FAD/NAD-linked reductases, dimerisation (C-terminal) domain"/>
    <property type="match status" value="1"/>
</dbReference>